<evidence type="ECO:0000313" key="10">
    <source>
        <dbReference type="Proteomes" id="UP000694701"/>
    </source>
</evidence>
<comment type="cofactor">
    <cofactor evidence="1 6">
        <name>heme</name>
        <dbReference type="ChEBI" id="CHEBI:30413"/>
    </cofactor>
</comment>
<dbReference type="PANTHER" id="PTHR24300">
    <property type="entry name" value="CYTOCHROME P450 508A4-RELATED"/>
    <property type="match status" value="1"/>
</dbReference>
<dbReference type="Proteomes" id="UP000694701">
    <property type="component" value="Unplaced"/>
</dbReference>
<dbReference type="InterPro" id="IPR036396">
    <property type="entry name" value="Cyt_P450_sf"/>
</dbReference>
<dbReference type="InterPro" id="IPR002401">
    <property type="entry name" value="Cyt_P450_E_grp-I"/>
</dbReference>
<evidence type="ECO:0000256" key="5">
    <source>
        <dbReference type="ARBA" id="ARBA00023004"/>
    </source>
</evidence>
<keyword evidence="3 6" id="KW-0349">Heme</keyword>
<dbReference type="AlphaFoldDB" id="A0A8C2FIQ4"/>
<dbReference type="Gene3D" id="1.10.630.10">
    <property type="entry name" value="Cytochrome P450"/>
    <property type="match status" value="1"/>
</dbReference>
<dbReference type="PRINTS" id="PR00463">
    <property type="entry name" value="EP450I"/>
</dbReference>
<dbReference type="GO" id="GO:0016712">
    <property type="term" value="F:oxidoreductase activity, acting on paired donors, with incorporation or reduction of molecular oxygen, reduced flavin or flavoprotein as one donor, and incorporation of one atom of oxygen"/>
    <property type="evidence" value="ECO:0007669"/>
    <property type="project" value="TreeGrafter"/>
</dbReference>
<organism evidence="9 10">
    <name type="scientific">Cyprinus carpio</name>
    <name type="common">Common carp</name>
    <dbReference type="NCBI Taxonomy" id="7962"/>
    <lineage>
        <taxon>Eukaryota</taxon>
        <taxon>Metazoa</taxon>
        <taxon>Chordata</taxon>
        <taxon>Craniata</taxon>
        <taxon>Vertebrata</taxon>
        <taxon>Euteleostomi</taxon>
        <taxon>Actinopterygii</taxon>
        <taxon>Neopterygii</taxon>
        <taxon>Teleostei</taxon>
        <taxon>Ostariophysi</taxon>
        <taxon>Cypriniformes</taxon>
        <taxon>Cyprinidae</taxon>
        <taxon>Cyprininae</taxon>
        <taxon>Cyprinus</taxon>
    </lineage>
</organism>
<dbReference type="InterPro" id="IPR001128">
    <property type="entry name" value="Cyt_P450"/>
</dbReference>
<dbReference type="Ensembl" id="ENSCCRT00020062067.1">
    <property type="protein sequence ID" value="ENSCCRP00020056294.1"/>
    <property type="gene ID" value="ENSCCRG00020026654.1"/>
</dbReference>
<feature type="binding site" description="axial binding residue" evidence="6">
    <location>
        <position position="137"/>
    </location>
    <ligand>
        <name>heme</name>
        <dbReference type="ChEBI" id="CHEBI:30413"/>
    </ligand>
    <ligandPart>
        <name>Fe</name>
        <dbReference type="ChEBI" id="CHEBI:18248"/>
    </ligandPart>
</feature>
<accession>A0A8C2FIQ4</accession>
<dbReference type="GO" id="GO:0006805">
    <property type="term" value="P:xenobiotic metabolic process"/>
    <property type="evidence" value="ECO:0007669"/>
    <property type="project" value="TreeGrafter"/>
</dbReference>
<evidence type="ECO:0000256" key="8">
    <source>
        <dbReference type="SAM" id="SignalP"/>
    </source>
</evidence>
<sequence length="191" mass="21553">MVTTSTTLAWALLLMILHPDVQRRVQQEIDEVIGKVRRPEMGDQAFMPFTVAVVHEVQRFADIIPLGLPHMTSRDIEVQGFHIPKGTTLITNLSSVLKDETVWEKPFRFHPEHFLDAQGRFVKQEAFIPFSAGRRACLGEPLARMELFLFFTSLLQHFSFSVPAGQPRPSDHGVFTALVTPAPYQLCAVPC</sequence>
<dbReference type="PRINTS" id="PR00385">
    <property type="entry name" value="P450"/>
</dbReference>
<evidence type="ECO:0000256" key="7">
    <source>
        <dbReference type="RuleBase" id="RU000461"/>
    </source>
</evidence>
<dbReference type="InterPro" id="IPR050182">
    <property type="entry name" value="Cytochrome_P450_fam2"/>
</dbReference>
<dbReference type="Pfam" id="PF00067">
    <property type="entry name" value="p450"/>
    <property type="match status" value="1"/>
</dbReference>
<evidence type="ECO:0000313" key="9">
    <source>
        <dbReference type="Ensembl" id="ENSCCRP00020056294.1"/>
    </source>
</evidence>
<dbReference type="GO" id="GO:0019369">
    <property type="term" value="P:arachidonate metabolic process"/>
    <property type="evidence" value="ECO:0007669"/>
    <property type="project" value="TreeGrafter"/>
</dbReference>
<keyword evidence="8" id="KW-0732">Signal</keyword>
<reference evidence="9" key="1">
    <citation type="submission" date="2025-08" db="UniProtKB">
        <authorList>
            <consortium name="Ensembl"/>
        </authorList>
    </citation>
    <scope>IDENTIFICATION</scope>
</reference>
<keyword evidence="4 6" id="KW-0479">Metal-binding</keyword>
<feature type="signal peptide" evidence="8">
    <location>
        <begin position="1"/>
        <end position="23"/>
    </location>
</feature>
<evidence type="ECO:0000256" key="3">
    <source>
        <dbReference type="ARBA" id="ARBA00022617"/>
    </source>
</evidence>
<dbReference type="SUPFAM" id="SSF48264">
    <property type="entry name" value="Cytochrome P450"/>
    <property type="match status" value="1"/>
</dbReference>
<dbReference type="PROSITE" id="PS00086">
    <property type="entry name" value="CYTOCHROME_P450"/>
    <property type="match status" value="1"/>
</dbReference>
<dbReference type="GO" id="GO:0005506">
    <property type="term" value="F:iron ion binding"/>
    <property type="evidence" value="ECO:0007669"/>
    <property type="project" value="InterPro"/>
</dbReference>
<dbReference type="PANTHER" id="PTHR24300:SF1">
    <property type="entry name" value="CYTOCHROME P450 2D6-RELATED"/>
    <property type="match status" value="1"/>
</dbReference>
<name>A0A8C2FIQ4_CYPCA</name>
<evidence type="ECO:0000256" key="4">
    <source>
        <dbReference type="ARBA" id="ARBA00022723"/>
    </source>
</evidence>
<keyword evidence="5 6" id="KW-0408">Iron</keyword>
<feature type="chain" id="PRO_5034072367" evidence="8">
    <location>
        <begin position="24"/>
        <end position="191"/>
    </location>
</feature>
<dbReference type="GO" id="GO:0005737">
    <property type="term" value="C:cytoplasm"/>
    <property type="evidence" value="ECO:0007669"/>
    <property type="project" value="TreeGrafter"/>
</dbReference>
<dbReference type="GO" id="GO:0020037">
    <property type="term" value="F:heme binding"/>
    <property type="evidence" value="ECO:0007669"/>
    <property type="project" value="InterPro"/>
</dbReference>
<keyword evidence="7" id="KW-0503">Monooxygenase</keyword>
<evidence type="ECO:0000256" key="6">
    <source>
        <dbReference type="PIRSR" id="PIRSR602401-1"/>
    </source>
</evidence>
<protein>
    <submittedName>
        <fullName evidence="9">Cytochrome P450 family 2 subfamily D member 7 (gene/pseudogene)</fullName>
    </submittedName>
</protein>
<proteinExistence type="inferred from homology"/>
<comment type="similarity">
    <text evidence="2 7">Belongs to the cytochrome P450 family.</text>
</comment>
<evidence type="ECO:0000256" key="1">
    <source>
        <dbReference type="ARBA" id="ARBA00001971"/>
    </source>
</evidence>
<dbReference type="FunFam" id="1.10.630.10:FF:000452">
    <property type="entry name" value="Cytochrome P450, family 2, subfamily d, polypeptide 22"/>
    <property type="match status" value="1"/>
</dbReference>
<keyword evidence="7" id="KW-0560">Oxidoreductase</keyword>
<dbReference type="InterPro" id="IPR017972">
    <property type="entry name" value="Cyt_P450_CS"/>
</dbReference>
<evidence type="ECO:0000256" key="2">
    <source>
        <dbReference type="ARBA" id="ARBA00010617"/>
    </source>
</evidence>